<sequence length="351" mass="39532">MTTPPRSAAARASVEQESPVVPPPPPPPRFIPPRRFVNLTEENRSLINSLRSATSTLQETDTCMRSLHNLMTSEEDGGAAQFREVISELDAAGLRRMAWFLTSHSGYFLTIARNKNGSYRLQKLLGKSNDVDTLFFAAFFRSFLDIMTDKEASFVVVQGLRVFSNVMKEALFPHILEHAVDLACDQHGCVALNRCITVLDDPYCRIFFLYAVVVNALPFSYHAYGNVVVQHVLDLNDLQCTRNIAVNLRGHCVELSFERYGSYIMEKLLDTKESMVVVVEELLKCEGDRLVRLARGTYGNFVVYKALRVTQAEIVTRGDLFWGLVNKLKPFRDLLGASYSYTIATLLDSID</sequence>
<accession>A0ABQ8AVJ3</accession>
<name>A0ABQ8AVJ3_BRANA</name>
<evidence type="ECO:0000256" key="3">
    <source>
        <dbReference type="ARBA" id="ARBA00022737"/>
    </source>
</evidence>
<dbReference type="SMART" id="SM00025">
    <property type="entry name" value="Pumilio"/>
    <property type="match status" value="6"/>
</dbReference>
<dbReference type="Pfam" id="PF00806">
    <property type="entry name" value="PUF"/>
    <property type="match status" value="4"/>
</dbReference>
<proteinExistence type="predicted"/>
<dbReference type="PROSITE" id="PS50302">
    <property type="entry name" value="PUM"/>
    <property type="match status" value="1"/>
</dbReference>
<keyword evidence="2" id="KW-0963">Cytoplasm</keyword>
<keyword evidence="10" id="KW-1185">Reference proteome</keyword>
<dbReference type="Proteomes" id="UP000824890">
    <property type="component" value="Unassembled WGS sequence"/>
</dbReference>
<feature type="repeat" description="Pumilio" evidence="6">
    <location>
        <begin position="247"/>
        <end position="284"/>
    </location>
</feature>
<feature type="compositionally biased region" description="Pro residues" evidence="7">
    <location>
        <begin position="20"/>
        <end position="29"/>
    </location>
</feature>
<dbReference type="PROSITE" id="PS50303">
    <property type="entry name" value="PUM_HD"/>
    <property type="match status" value="1"/>
</dbReference>
<keyword evidence="4" id="KW-0810">Translation regulation</keyword>
<keyword evidence="5" id="KW-0694">RNA-binding</keyword>
<gene>
    <name evidence="9" type="ORF">HID58_045900</name>
</gene>
<dbReference type="SUPFAM" id="SSF48371">
    <property type="entry name" value="ARM repeat"/>
    <property type="match status" value="1"/>
</dbReference>
<reference evidence="9 10" key="1">
    <citation type="submission" date="2021-05" db="EMBL/GenBank/DDBJ databases">
        <title>Genome Assembly of Synthetic Allotetraploid Brassica napus Reveals Homoeologous Exchanges between Subgenomes.</title>
        <authorList>
            <person name="Davis J.T."/>
        </authorList>
    </citation>
    <scope>NUCLEOTIDE SEQUENCE [LARGE SCALE GENOMIC DNA]</scope>
    <source>
        <strain evidence="10">cv. Da-Ae</strain>
        <tissue evidence="9">Seedling</tissue>
    </source>
</reference>
<dbReference type="InterPro" id="IPR033133">
    <property type="entry name" value="PUM-HD"/>
</dbReference>
<protein>
    <recommendedName>
        <fullName evidence="8">PUM-HD domain-containing protein</fullName>
    </recommendedName>
</protein>
<dbReference type="Gene3D" id="1.25.10.10">
    <property type="entry name" value="Leucine-rich Repeat Variant"/>
    <property type="match status" value="1"/>
</dbReference>
<dbReference type="InterPro" id="IPR016024">
    <property type="entry name" value="ARM-type_fold"/>
</dbReference>
<evidence type="ECO:0000313" key="10">
    <source>
        <dbReference type="Proteomes" id="UP000824890"/>
    </source>
</evidence>
<evidence type="ECO:0000313" key="9">
    <source>
        <dbReference type="EMBL" id="KAH0896332.1"/>
    </source>
</evidence>
<comment type="caution">
    <text evidence="9">The sequence shown here is derived from an EMBL/GenBank/DDBJ whole genome shotgun (WGS) entry which is preliminary data.</text>
</comment>
<comment type="subcellular location">
    <subcellularLocation>
        <location evidence="1">Cytoplasm</location>
    </subcellularLocation>
</comment>
<dbReference type="InterPro" id="IPR001313">
    <property type="entry name" value="Pumilio_RNA-bd_rpt"/>
</dbReference>
<dbReference type="EMBL" id="JAGKQM010000012">
    <property type="protein sequence ID" value="KAH0896332.1"/>
    <property type="molecule type" value="Genomic_DNA"/>
</dbReference>
<keyword evidence="3" id="KW-0677">Repeat</keyword>
<organism evidence="9 10">
    <name type="scientific">Brassica napus</name>
    <name type="common">Rape</name>
    <dbReference type="NCBI Taxonomy" id="3708"/>
    <lineage>
        <taxon>Eukaryota</taxon>
        <taxon>Viridiplantae</taxon>
        <taxon>Streptophyta</taxon>
        <taxon>Embryophyta</taxon>
        <taxon>Tracheophyta</taxon>
        <taxon>Spermatophyta</taxon>
        <taxon>Magnoliopsida</taxon>
        <taxon>eudicotyledons</taxon>
        <taxon>Gunneridae</taxon>
        <taxon>Pentapetalae</taxon>
        <taxon>rosids</taxon>
        <taxon>malvids</taxon>
        <taxon>Brassicales</taxon>
        <taxon>Brassicaceae</taxon>
        <taxon>Brassiceae</taxon>
        <taxon>Brassica</taxon>
    </lineage>
</organism>
<evidence type="ECO:0000256" key="1">
    <source>
        <dbReference type="ARBA" id="ARBA00004496"/>
    </source>
</evidence>
<feature type="region of interest" description="Disordered" evidence="7">
    <location>
        <begin position="1"/>
        <end position="29"/>
    </location>
</feature>
<evidence type="ECO:0000259" key="8">
    <source>
        <dbReference type="PROSITE" id="PS50303"/>
    </source>
</evidence>
<dbReference type="InterPro" id="IPR011989">
    <property type="entry name" value="ARM-like"/>
</dbReference>
<evidence type="ECO:0000256" key="6">
    <source>
        <dbReference type="PROSITE-ProRule" id="PRU00317"/>
    </source>
</evidence>
<evidence type="ECO:0000256" key="5">
    <source>
        <dbReference type="ARBA" id="ARBA00022884"/>
    </source>
</evidence>
<evidence type="ECO:0000256" key="2">
    <source>
        <dbReference type="ARBA" id="ARBA00022490"/>
    </source>
</evidence>
<evidence type="ECO:0000256" key="4">
    <source>
        <dbReference type="ARBA" id="ARBA00022845"/>
    </source>
</evidence>
<dbReference type="PANTHER" id="PTHR12537">
    <property type="entry name" value="RNA BINDING PROTEIN PUMILIO-RELATED"/>
    <property type="match status" value="1"/>
</dbReference>
<dbReference type="PANTHER" id="PTHR12537:SF145">
    <property type="entry name" value="PUM-HD DOMAIN-CONTAINING PROTEIN"/>
    <property type="match status" value="1"/>
</dbReference>
<evidence type="ECO:0000256" key="7">
    <source>
        <dbReference type="SAM" id="MobiDB-lite"/>
    </source>
</evidence>
<feature type="domain" description="PUM-HD" evidence="8">
    <location>
        <begin position="1"/>
        <end position="350"/>
    </location>
</feature>